<accession>E0I7S7</accession>
<reference evidence="6 7" key="1">
    <citation type="submission" date="2010-07" db="EMBL/GenBank/DDBJ databases">
        <title>The draft genome of Paenibacillus curdlanolyticus YK9.</title>
        <authorList>
            <consortium name="US DOE Joint Genome Institute (JGI-PGF)"/>
            <person name="Lucas S."/>
            <person name="Copeland A."/>
            <person name="Lapidus A."/>
            <person name="Cheng J.-F."/>
            <person name="Bruce D."/>
            <person name="Goodwin L."/>
            <person name="Pitluck S."/>
            <person name="Land M.L."/>
            <person name="Hauser L."/>
            <person name="Chang Y.-J."/>
            <person name="Jeffries C."/>
            <person name="Anderson I.J."/>
            <person name="Johnson E."/>
            <person name="Loganathan U."/>
            <person name="Mulhopadhyay B."/>
            <person name="Kyrpides N."/>
            <person name="Woyke T.J."/>
        </authorList>
    </citation>
    <scope>NUCLEOTIDE SEQUENCE [LARGE SCALE GENOMIC DNA]</scope>
    <source>
        <strain evidence="6 7">YK9</strain>
    </source>
</reference>
<evidence type="ECO:0000313" key="6">
    <source>
        <dbReference type="EMBL" id="EFM11232.1"/>
    </source>
</evidence>
<dbReference type="STRING" id="717606.PaecuDRAFT_1678"/>
<dbReference type="InterPro" id="IPR004410">
    <property type="entry name" value="Malonyl_CoA-ACP_transAc_FabD"/>
</dbReference>
<dbReference type="Proteomes" id="UP000005387">
    <property type="component" value="Unassembled WGS sequence"/>
</dbReference>
<evidence type="ECO:0000256" key="1">
    <source>
        <dbReference type="ARBA" id="ARBA00013258"/>
    </source>
</evidence>
<dbReference type="AlphaFoldDB" id="E0I7S7"/>
<dbReference type="EMBL" id="AEDD01000004">
    <property type="protein sequence ID" value="EFM11232.1"/>
    <property type="molecule type" value="Genomic_DNA"/>
</dbReference>
<evidence type="ECO:0000313" key="7">
    <source>
        <dbReference type="Proteomes" id="UP000005387"/>
    </source>
</evidence>
<dbReference type="Gene3D" id="3.40.366.10">
    <property type="entry name" value="Malonyl-Coenzyme A Acyl Carrier Protein, domain 2"/>
    <property type="match status" value="1"/>
</dbReference>
<proteinExistence type="predicted"/>
<evidence type="ECO:0000256" key="2">
    <source>
        <dbReference type="ARBA" id="ARBA00022679"/>
    </source>
</evidence>
<dbReference type="InterPro" id="IPR001227">
    <property type="entry name" value="Ac_transferase_dom_sf"/>
</dbReference>
<dbReference type="PANTHER" id="PTHR42681:SF1">
    <property type="entry name" value="MALONYL-COA-ACYL CARRIER PROTEIN TRANSACYLASE, MITOCHONDRIAL"/>
    <property type="match status" value="1"/>
</dbReference>
<dbReference type="Pfam" id="PF00698">
    <property type="entry name" value="Acyl_transf_1"/>
    <property type="match status" value="1"/>
</dbReference>
<keyword evidence="7" id="KW-1185">Reference proteome</keyword>
<dbReference type="GO" id="GO:0005829">
    <property type="term" value="C:cytosol"/>
    <property type="evidence" value="ECO:0007669"/>
    <property type="project" value="TreeGrafter"/>
</dbReference>
<sequence>MIGKTALLFPGTGAQYIGMMREWHERYAAVRETFEEAADTLGIPMAAMCFKEGFREQESIAYAQQAMLISSVAAYRVYVQQVGVKPAFMAGHSLGELSALTCAGVLRLRDAAELVRFRGEAMEAATPVGGGALAAVNGLDAAIVAAQCERLNLGGAEQAVWIACRNAADQTVIAGHQEAVSAASEALVQMGGRVVPLLSRVPFHTPLMAPAAERLREQLAQYELMRPSCPVVSNVTAEPFAMDTEAGKQAMIDGLARQLVLPVRWAESIRYMQRQGVSHAIELGPNTVLTKLVRRTARNMQAYAWDDADGHARMLELGRRQPSFIDRCLAIAVTTRNTNGDPAAYEAGVIAPYRVISRMQQELEQSGRLPSAAEVDAALASLRTILTAKGTVEAERESLLHEAASIAERV</sequence>
<dbReference type="OrthoDB" id="9805460at2"/>
<comment type="catalytic activity">
    <reaction evidence="4">
        <text>holo-[ACP] + malonyl-CoA = malonyl-[ACP] + CoA</text>
        <dbReference type="Rhea" id="RHEA:41792"/>
        <dbReference type="Rhea" id="RHEA-COMP:9623"/>
        <dbReference type="Rhea" id="RHEA-COMP:9685"/>
        <dbReference type="ChEBI" id="CHEBI:57287"/>
        <dbReference type="ChEBI" id="CHEBI:57384"/>
        <dbReference type="ChEBI" id="CHEBI:64479"/>
        <dbReference type="ChEBI" id="CHEBI:78449"/>
        <dbReference type="EC" id="2.3.1.39"/>
    </reaction>
</comment>
<dbReference type="Gene3D" id="3.30.70.250">
    <property type="entry name" value="Malonyl-CoA ACP transacylase, ACP-binding"/>
    <property type="match status" value="1"/>
</dbReference>
<organism evidence="6 7">
    <name type="scientific">Paenibacillus curdlanolyticus YK9</name>
    <dbReference type="NCBI Taxonomy" id="717606"/>
    <lineage>
        <taxon>Bacteria</taxon>
        <taxon>Bacillati</taxon>
        <taxon>Bacillota</taxon>
        <taxon>Bacilli</taxon>
        <taxon>Bacillales</taxon>
        <taxon>Paenibacillaceae</taxon>
        <taxon>Paenibacillus</taxon>
    </lineage>
</organism>
<dbReference type="RefSeq" id="WP_006037689.1">
    <property type="nucleotide sequence ID" value="NZ_AEDD01000004.1"/>
</dbReference>
<dbReference type="InterPro" id="IPR016035">
    <property type="entry name" value="Acyl_Trfase/lysoPLipase"/>
</dbReference>
<dbReference type="eggNOG" id="COG0331">
    <property type="taxonomic scope" value="Bacteria"/>
</dbReference>
<keyword evidence="2" id="KW-0808">Transferase</keyword>
<dbReference type="SMART" id="SM00827">
    <property type="entry name" value="PKS_AT"/>
    <property type="match status" value="1"/>
</dbReference>
<evidence type="ECO:0000256" key="4">
    <source>
        <dbReference type="ARBA" id="ARBA00048462"/>
    </source>
</evidence>
<dbReference type="GO" id="GO:0006633">
    <property type="term" value="P:fatty acid biosynthetic process"/>
    <property type="evidence" value="ECO:0007669"/>
    <property type="project" value="TreeGrafter"/>
</dbReference>
<dbReference type="InterPro" id="IPR014043">
    <property type="entry name" value="Acyl_transferase_dom"/>
</dbReference>
<dbReference type="GO" id="GO:0004314">
    <property type="term" value="F:[acyl-carrier-protein] S-malonyltransferase activity"/>
    <property type="evidence" value="ECO:0007669"/>
    <property type="project" value="UniProtKB-EC"/>
</dbReference>
<dbReference type="SUPFAM" id="SSF55048">
    <property type="entry name" value="Probable ACP-binding domain of malonyl-CoA ACP transacylase"/>
    <property type="match status" value="1"/>
</dbReference>
<evidence type="ECO:0000256" key="3">
    <source>
        <dbReference type="ARBA" id="ARBA00023315"/>
    </source>
</evidence>
<keyword evidence="3" id="KW-0012">Acyltransferase</keyword>
<dbReference type="NCBIfam" id="TIGR00128">
    <property type="entry name" value="fabD"/>
    <property type="match status" value="1"/>
</dbReference>
<gene>
    <name evidence="6" type="ORF">PaecuDRAFT_1678</name>
</gene>
<protein>
    <recommendedName>
        <fullName evidence="1">[acyl-carrier-protein] S-malonyltransferase</fullName>
        <ecNumber evidence="1">2.3.1.39</ecNumber>
    </recommendedName>
</protein>
<evidence type="ECO:0000259" key="5">
    <source>
        <dbReference type="SMART" id="SM00827"/>
    </source>
</evidence>
<dbReference type="PANTHER" id="PTHR42681">
    <property type="entry name" value="MALONYL-COA-ACYL CARRIER PROTEIN TRANSACYLASE, MITOCHONDRIAL"/>
    <property type="match status" value="1"/>
</dbReference>
<name>E0I7S7_9BACL</name>
<dbReference type="SUPFAM" id="SSF52151">
    <property type="entry name" value="FabD/lysophospholipase-like"/>
    <property type="match status" value="1"/>
</dbReference>
<dbReference type="InterPro" id="IPR016036">
    <property type="entry name" value="Malonyl_transacylase_ACP-bd"/>
</dbReference>
<feature type="domain" description="Malonyl-CoA:ACP transacylase (MAT)" evidence="5">
    <location>
        <begin position="8"/>
        <end position="338"/>
    </location>
</feature>
<dbReference type="InterPro" id="IPR050858">
    <property type="entry name" value="Mal-CoA-ACP_Trans/PKS_FabD"/>
</dbReference>
<dbReference type="EC" id="2.3.1.39" evidence="1"/>